<accession>A0A8S1TMZ3</accession>
<protein>
    <submittedName>
        <fullName evidence="1">Uncharacterized protein</fullName>
    </submittedName>
</protein>
<sequence length="125" mass="14708">MVAKQCLQYQNAVKCRKMAMQAIFYISNKELRKVDVGNTGKPCKMIIKVAQLIWQQQIFKSVEANKFQQKVINSYQIFQLLWLHLFMMLKQVVKLQKQAQFIKQTQELKNISHKFLLGSSNHSKC</sequence>
<organism evidence="1 2">
    <name type="scientific">Paramecium octaurelia</name>
    <dbReference type="NCBI Taxonomy" id="43137"/>
    <lineage>
        <taxon>Eukaryota</taxon>
        <taxon>Sar</taxon>
        <taxon>Alveolata</taxon>
        <taxon>Ciliophora</taxon>
        <taxon>Intramacronucleata</taxon>
        <taxon>Oligohymenophorea</taxon>
        <taxon>Peniculida</taxon>
        <taxon>Parameciidae</taxon>
        <taxon>Paramecium</taxon>
    </lineage>
</organism>
<evidence type="ECO:0000313" key="1">
    <source>
        <dbReference type="EMBL" id="CAD8154255.1"/>
    </source>
</evidence>
<name>A0A8S1TMZ3_PAROT</name>
<evidence type="ECO:0000313" key="2">
    <source>
        <dbReference type="Proteomes" id="UP000683925"/>
    </source>
</evidence>
<comment type="caution">
    <text evidence="1">The sequence shown here is derived from an EMBL/GenBank/DDBJ whole genome shotgun (WGS) entry which is preliminary data.</text>
</comment>
<dbReference type="EMBL" id="CAJJDP010000029">
    <property type="protein sequence ID" value="CAD8154255.1"/>
    <property type="molecule type" value="Genomic_DNA"/>
</dbReference>
<dbReference type="Proteomes" id="UP000683925">
    <property type="component" value="Unassembled WGS sequence"/>
</dbReference>
<gene>
    <name evidence="1" type="ORF">POCTA_138.1.T0290067</name>
</gene>
<reference evidence="1" key="1">
    <citation type="submission" date="2021-01" db="EMBL/GenBank/DDBJ databases">
        <authorList>
            <consortium name="Genoscope - CEA"/>
            <person name="William W."/>
        </authorList>
    </citation>
    <scope>NUCLEOTIDE SEQUENCE</scope>
</reference>
<proteinExistence type="predicted"/>
<dbReference type="AlphaFoldDB" id="A0A8S1TMZ3"/>
<dbReference type="OrthoDB" id="10619917at2759"/>
<keyword evidence="2" id="KW-1185">Reference proteome</keyword>